<keyword evidence="6" id="KW-1185">Reference proteome</keyword>
<dbReference type="SUPFAM" id="SSF89623">
    <property type="entry name" value="Ribose/Galactose isomerase RpiB/AlsB"/>
    <property type="match status" value="1"/>
</dbReference>
<dbReference type="EC" id="5.3.1.6" evidence="5"/>
<feature type="binding site" evidence="4">
    <location>
        <position position="139"/>
    </location>
    <ligand>
        <name>D-ribulose 5-phosphate</name>
        <dbReference type="ChEBI" id="CHEBI:58121"/>
    </ligand>
</feature>
<gene>
    <name evidence="5" type="primary">rpiB</name>
    <name evidence="5" type="ORF">H6A12_00480</name>
</gene>
<evidence type="ECO:0000313" key="6">
    <source>
        <dbReference type="Proteomes" id="UP000774750"/>
    </source>
</evidence>
<dbReference type="InterPro" id="IPR051812">
    <property type="entry name" value="SPI_LacAB/RpiB"/>
</dbReference>
<evidence type="ECO:0000256" key="3">
    <source>
        <dbReference type="PIRSR" id="PIRSR005384-1"/>
    </source>
</evidence>
<dbReference type="NCBIfam" id="NF004051">
    <property type="entry name" value="PRK05571.1"/>
    <property type="match status" value="1"/>
</dbReference>
<feature type="binding site" evidence="4">
    <location>
        <position position="116"/>
    </location>
    <ligand>
        <name>D-ribulose 5-phosphate</name>
        <dbReference type="ChEBI" id="CHEBI:58121"/>
    </ligand>
</feature>
<dbReference type="InterPro" id="IPR003500">
    <property type="entry name" value="RpiB_LacA_LacB"/>
</dbReference>
<name>A0A939BCY2_9FIRM</name>
<feature type="binding site" evidence="4">
    <location>
        <position position="106"/>
    </location>
    <ligand>
        <name>D-ribulose 5-phosphate</name>
        <dbReference type="ChEBI" id="CHEBI:58121"/>
    </ligand>
</feature>
<evidence type="ECO:0000256" key="4">
    <source>
        <dbReference type="PIRSR" id="PIRSR005384-2"/>
    </source>
</evidence>
<feature type="active site" description="Proton acceptor" evidence="3">
    <location>
        <position position="72"/>
    </location>
</feature>
<dbReference type="PIRSF" id="PIRSF005384">
    <property type="entry name" value="RpiB_LacA_B"/>
    <property type="match status" value="1"/>
</dbReference>
<reference evidence="5" key="2">
    <citation type="journal article" date="2021" name="Sci. Rep.">
        <title>The distribution of antibiotic resistance genes in chicken gut microbiota commensals.</title>
        <authorList>
            <person name="Juricova H."/>
            <person name="Matiasovicova J."/>
            <person name="Kubasova T."/>
            <person name="Cejkova D."/>
            <person name="Rychlik I."/>
        </authorList>
    </citation>
    <scope>NUCLEOTIDE SEQUENCE</scope>
    <source>
        <strain evidence="5">An559</strain>
    </source>
</reference>
<dbReference type="AlphaFoldDB" id="A0A939BCY2"/>
<dbReference type="EMBL" id="JACJKY010000001">
    <property type="protein sequence ID" value="MBM6919645.1"/>
    <property type="molecule type" value="Genomic_DNA"/>
</dbReference>
<dbReference type="PANTHER" id="PTHR43732:SF1">
    <property type="entry name" value="RIBOSE 5-PHOSPHATE ISOMERASE"/>
    <property type="match status" value="1"/>
</dbReference>
<dbReference type="Pfam" id="PF02502">
    <property type="entry name" value="LacAB_rpiB"/>
    <property type="match status" value="1"/>
</dbReference>
<reference evidence="5" key="1">
    <citation type="submission" date="2020-08" db="EMBL/GenBank/DDBJ databases">
        <authorList>
            <person name="Cejkova D."/>
            <person name="Kubasova T."/>
            <person name="Jahodarova E."/>
            <person name="Rychlik I."/>
        </authorList>
    </citation>
    <scope>NUCLEOTIDE SEQUENCE</scope>
    <source>
        <strain evidence="5">An559</strain>
    </source>
</reference>
<evidence type="ECO:0000256" key="2">
    <source>
        <dbReference type="ARBA" id="ARBA00023235"/>
    </source>
</evidence>
<feature type="binding site" evidence="4">
    <location>
        <begin position="15"/>
        <end position="16"/>
    </location>
    <ligand>
        <name>D-ribulose 5-phosphate</name>
        <dbReference type="ChEBI" id="CHEBI:58121"/>
    </ligand>
</feature>
<evidence type="ECO:0000256" key="1">
    <source>
        <dbReference type="ARBA" id="ARBA00008754"/>
    </source>
</evidence>
<accession>A0A939BCY2</accession>
<dbReference type="GO" id="GO:0004751">
    <property type="term" value="F:ribose-5-phosphate isomerase activity"/>
    <property type="evidence" value="ECO:0007669"/>
    <property type="project" value="UniProtKB-EC"/>
</dbReference>
<dbReference type="InterPro" id="IPR036569">
    <property type="entry name" value="RpiB_LacA_LacB_sf"/>
</dbReference>
<dbReference type="Proteomes" id="UP000774750">
    <property type="component" value="Unassembled WGS sequence"/>
</dbReference>
<dbReference type="NCBIfam" id="TIGR00689">
    <property type="entry name" value="rpiB_lacA_lacB"/>
    <property type="match status" value="1"/>
</dbReference>
<feature type="active site" description="Proton donor" evidence="3">
    <location>
        <position position="105"/>
    </location>
</feature>
<dbReference type="PANTHER" id="PTHR43732">
    <property type="entry name" value="RIBOSE 5-PHOSPHATE ISOMERASE-RELATED"/>
    <property type="match status" value="1"/>
</dbReference>
<feature type="binding site" evidence="4">
    <location>
        <begin position="73"/>
        <end position="77"/>
    </location>
    <ligand>
        <name>D-ribulose 5-phosphate</name>
        <dbReference type="ChEBI" id="CHEBI:58121"/>
    </ligand>
</feature>
<evidence type="ECO:0000313" key="5">
    <source>
        <dbReference type="EMBL" id="MBM6919645.1"/>
    </source>
</evidence>
<proteinExistence type="inferred from homology"/>
<comment type="caution">
    <text evidence="5">The sequence shown here is derived from an EMBL/GenBank/DDBJ whole genome shotgun (WGS) entry which is preliminary data.</text>
</comment>
<keyword evidence="2 5" id="KW-0413">Isomerase</keyword>
<dbReference type="Gene3D" id="3.40.1400.10">
    <property type="entry name" value="Sugar-phosphate isomerase, RpiB/LacA/LacB"/>
    <property type="match status" value="1"/>
</dbReference>
<dbReference type="InterPro" id="IPR004785">
    <property type="entry name" value="RpiB"/>
</dbReference>
<organism evidence="5 6">
    <name type="scientific">Merdimmobilis hominis</name>
    <dbReference type="NCBI Taxonomy" id="2897707"/>
    <lineage>
        <taxon>Bacteria</taxon>
        <taxon>Bacillati</taxon>
        <taxon>Bacillota</taxon>
        <taxon>Clostridia</taxon>
        <taxon>Eubacteriales</taxon>
        <taxon>Oscillospiraceae</taxon>
        <taxon>Merdimmobilis</taxon>
    </lineage>
</organism>
<sequence>MTNEFVFSRIAVGSDHAGFQLKNQLIQWLSDQGLTPIDCGCYSEESVDYPNIAEATCEKVLSKEADCALLICGTGIGISIAANKIDGIRAALCTDCFSTKYTRLHNDANVICFGARVIAGGLAEELLSIFLKTPFEGGRHQRRVDLITALEQK</sequence>
<protein>
    <submittedName>
        <fullName evidence="5">Ribose 5-phosphate isomerase B</fullName>
        <ecNumber evidence="5">5.3.1.6</ecNumber>
    </submittedName>
</protein>
<feature type="binding site" evidence="4">
    <location>
        <position position="143"/>
    </location>
    <ligand>
        <name>D-ribulose 5-phosphate</name>
        <dbReference type="ChEBI" id="CHEBI:58121"/>
    </ligand>
</feature>
<dbReference type="GO" id="GO:0005975">
    <property type="term" value="P:carbohydrate metabolic process"/>
    <property type="evidence" value="ECO:0007669"/>
    <property type="project" value="InterPro"/>
</dbReference>
<dbReference type="RefSeq" id="WP_204443595.1">
    <property type="nucleotide sequence ID" value="NZ_JACJKY010000001.1"/>
</dbReference>
<dbReference type="NCBIfam" id="TIGR01120">
    <property type="entry name" value="rpiB"/>
    <property type="match status" value="1"/>
</dbReference>
<comment type="similarity">
    <text evidence="1">Belongs to the LacAB/RpiB family.</text>
</comment>